<dbReference type="SUPFAM" id="SSF89095">
    <property type="entry name" value="GatB/YqeY motif"/>
    <property type="match status" value="1"/>
</dbReference>
<keyword evidence="3 10" id="KW-0436">Ligase</keyword>
<keyword evidence="5 10" id="KW-0067">ATP-binding</keyword>
<dbReference type="HAMAP" id="MF_00121">
    <property type="entry name" value="GatB"/>
    <property type="match status" value="1"/>
</dbReference>
<dbReference type="InterPro" id="IPR004413">
    <property type="entry name" value="GatB"/>
</dbReference>
<dbReference type="GO" id="GO:0032543">
    <property type="term" value="P:mitochondrial translation"/>
    <property type="evidence" value="ECO:0007669"/>
    <property type="project" value="UniProtKB-UniRule"/>
</dbReference>
<evidence type="ECO:0000256" key="5">
    <source>
        <dbReference type="ARBA" id="ARBA00022840"/>
    </source>
</evidence>
<dbReference type="EC" id="6.3.5.-" evidence="10"/>
<evidence type="ECO:0000313" key="13">
    <source>
        <dbReference type="Proteomes" id="UP001154282"/>
    </source>
</evidence>
<proteinExistence type="inferred from homology"/>
<dbReference type="InterPro" id="IPR042114">
    <property type="entry name" value="GatB_C_1"/>
</dbReference>
<dbReference type="GO" id="GO:0009507">
    <property type="term" value="C:chloroplast"/>
    <property type="evidence" value="ECO:0007669"/>
    <property type="project" value="UniProtKB-SubCell"/>
</dbReference>
<keyword evidence="6 10" id="KW-0648">Protein biosynthesis</keyword>
<dbReference type="InterPro" id="IPR017959">
    <property type="entry name" value="Asn/Gln-tRNA_amidoTrfase_suB/E"/>
</dbReference>
<dbReference type="GO" id="GO:0005739">
    <property type="term" value="C:mitochondrion"/>
    <property type="evidence" value="ECO:0007669"/>
    <property type="project" value="UniProtKB-SubCell"/>
</dbReference>
<dbReference type="Pfam" id="PF02934">
    <property type="entry name" value="GatB_N"/>
    <property type="match status" value="1"/>
</dbReference>
<evidence type="ECO:0000313" key="12">
    <source>
        <dbReference type="EMBL" id="CAI0412601.1"/>
    </source>
</evidence>
<reference evidence="12" key="1">
    <citation type="submission" date="2022-08" db="EMBL/GenBank/DDBJ databases">
        <authorList>
            <person name="Gutierrez-Valencia J."/>
        </authorList>
    </citation>
    <scope>NUCLEOTIDE SEQUENCE</scope>
</reference>
<keyword evidence="10" id="KW-0150">Chloroplast</keyword>
<comment type="subcellular location">
    <subcellularLocation>
        <location evidence="10">Mitochondrion</location>
    </subcellularLocation>
    <subcellularLocation>
        <location evidence="10">Plastid</location>
        <location evidence="10">Chloroplast</location>
    </subcellularLocation>
</comment>
<dbReference type="Gene3D" id="1.10.150.380">
    <property type="entry name" value="GatB domain, N-terminal subdomain"/>
    <property type="match status" value="1"/>
</dbReference>
<protein>
    <recommendedName>
        <fullName evidence="10">Glutamyl-tRNA(Gln) amidotransferase subunit B, chloroplastic/mitochondrial</fullName>
        <shortName evidence="10">Glu-AdT subunit B</shortName>
        <ecNumber evidence="10">6.3.5.-</ecNumber>
    </recommendedName>
</protein>
<dbReference type="NCBIfam" id="TIGR00133">
    <property type="entry name" value="gatB"/>
    <property type="match status" value="1"/>
</dbReference>
<dbReference type="GO" id="GO:0050567">
    <property type="term" value="F:glutaminyl-tRNA synthase (glutamine-hydrolyzing) activity"/>
    <property type="evidence" value="ECO:0007669"/>
    <property type="project" value="UniProtKB-UniRule"/>
</dbReference>
<dbReference type="InterPro" id="IPR006075">
    <property type="entry name" value="Asn/Gln-tRNA_Trfase_suB/E_cat"/>
</dbReference>
<comment type="caution">
    <text evidence="12">The sequence shown here is derived from an EMBL/GenBank/DDBJ whole genome shotgun (WGS) entry which is preliminary data.</text>
</comment>
<organism evidence="12 13">
    <name type="scientific">Linum tenue</name>
    <dbReference type="NCBI Taxonomy" id="586396"/>
    <lineage>
        <taxon>Eukaryota</taxon>
        <taxon>Viridiplantae</taxon>
        <taxon>Streptophyta</taxon>
        <taxon>Embryophyta</taxon>
        <taxon>Tracheophyta</taxon>
        <taxon>Spermatophyta</taxon>
        <taxon>Magnoliopsida</taxon>
        <taxon>eudicotyledons</taxon>
        <taxon>Gunneridae</taxon>
        <taxon>Pentapetalae</taxon>
        <taxon>rosids</taxon>
        <taxon>fabids</taxon>
        <taxon>Malpighiales</taxon>
        <taxon>Linaceae</taxon>
        <taxon>Linum</taxon>
    </lineage>
</organism>
<keyword evidence="10" id="KW-0934">Plastid</keyword>
<comment type="subunit">
    <text evidence="2">Heterotrimer of A, B and C subunits.</text>
</comment>
<dbReference type="InterPro" id="IPR003789">
    <property type="entry name" value="Asn/Gln_tRNA_amidoTrase-B-like"/>
</dbReference>
<dbReference type="Gene3D" id="1.10.10.410">
    <property type="match status" value="1"/>
</dbReference>
<evidence type="ECO:0000256" key="8">
    <source>
        <dbReference type="ARBA" id="ARBA00047380"/>
    </source>
</evidence>
<sequence length="489" mass="53882">MKEVSKIGADYEAVIGIETHVQLSTLTKAFCSCPYSYGAQPNTCICPVCMGLPGALPVLNSKVIECAVKLALALNCRLSFSSKFDRKQYFYPDLPKGYQISQFDIPIATGGSIDLDLPLEFGGGHRRFGITRIHMEEDAGKLMHSGNGSYVDLNRAGVPLLEIVSEPDMRTGIEASEYAAELQRVVRYLGVSNGNMQEGSLRCDVNVSVRPIGQAEFGTKVEIKNLNSFSAINRAIDFEISRQVNLHSQGQQDSIVQETRLWEEGAQKTVTMRKKEGLADYRYFPEPDLPEVVLTKAYMDSVGKSLPELPEAKRRRYEEMGLSMQDVLFLANDIAVADFFDATIQKGADVKLAANWIMGDIAAYLKNEKLSINDIKLVPHELAELIASIKSGTISGKIGKEVKTSLGSLYNAVSYSRLLGKTMQITDLVDIEKMVDKVIAENPKQLEQYRSGKTKLQGYFAGQVMKASKGKANPGILNKVLVEKLNAKV</sequence>
<dbReference type="SMART" id="SM00845">
    <property type="entry name" value="GatB_Yqey"/>
    <property type="match status" value="1"/>
</dbReference>
<keyword evidence="4 10" id="KW-0547">Nucleotide-binding</keyword>
<dbReference type="PANTHER" id="PTHR11659">
    <property type="entry name" value="GLUTAMYL-TRNA GLN AMIDOTRANSFERASE SUBUNIT B MITOCHONDRIAL AND PROKARYOTIC PET112-RELATED"/>
    <property type="match status" value="1"/>
</dbReference>
<name>A0AAV0JVF6_9ROSI</name>
<dbReference type="GO" id="GO:0030956">
    <property type="term" value="C:glutamyl-tRNA(Gln) amidotransferase complex"/>
    <property type="evidence" value="ECO:0007669"/>
    <property type="project" value="UniProtKB-UniRule"/>
</dbReference>
<dbReference type="InterPro" id="IPR014746">
    <property type="entry name" value="Gln_synth/guanido_kin_cat_dom"/>
</dbReference>
<comment type="subunit">
    <text evidence="10">Subunit of the heterotrimeric GatCAB amidotransferase (AdT) complex, composed of A, B and C subunits.</text>
</comment>
<dbReference type="NCBIfam" id="NF004014">
    <property type="entry name" value="PRK05477.1-4"/>
    <property type="match status" value="1"/>
</dbReference>
<feature type="domain" description="Asn/Gln amidotransferase" evidence="11">
    <location>
        <begin position="338"/>
        <end position="485"/>
    </location>
</feature>
<comment type="function">
    <text evidence="7">Allows the formation of correctly charged Asn-tRNA(Asn) or Gln-tRNA(Gln) through the transamidation of misacylated Asp-tRNA(Asn) or Glu-tRNA(Gln) in organisms which lack either or both of asparaginyl-tRNA or glutaminyl-tRNA synthetases. The reaction takes place in the presence of glutamine and ATP through an activated phospho-Asp-tRNA(Asn) or phospho-Glu-tRNA(Gln).</text>
</comment>
<keyword evidence="10" id="KW-0496">Mitochondrion</keyword>
<comment type="catalytic activity">
    <reaction evidence="8">
        <text>L-aspartyl-tRNA(Asn) + L-glutamine + ATP + H2O = L-asparaginyl-tRNA(Asn) + L-glutamate + ADP + phosphate + 2 H(+)</text>
        <dbReference type="Rhea" id="RHEA:14513"/>
        <dbReference type="Rhea" id="RHEA-COMP:9674"/>
        <dbReference type="Rhea" id="RHEA-COMP:9677"/>
        <dbReference type="ChEBI" id="CHEBI:15377"/>
        <dbReference type="ChEBI" id="CHEBI:15378"/>
        <dbReference type="ChEBI" id="CHEBI:29985"/>
        <dbReference type="ChEBI" id="CHEBI:30616"/>
        <dbReference type="ChEBI" id="CHEBI:43474"/>
        <dbReference type="ChEBI" id="CHEBI:58359"/>
        <dbReference type="ChEBI" id="CHEBI:78515"/>
        <dbReference type="ChEBI" id="CHEBI:78516"/>
        <dbReference type="ChEBI" id="CHEBI:456216"/>
    </reaction>
</comment>
<dbReference type="InterPro" id="IPR018027">
    <property type="entry name" value="Asn/Gln_amidotransferase"/>
</dbReference>
<dbReference type="AlphaFoldDB" id="A0AAV0JVF6"/>
<dbReference type="GO" id="GO:0070681">
    <property type="term" value="P:glutaminyl-tRNAGln biosynthesis via transamidation"/>
    <property type="evidence" value="ECO:0007669"/>
    <property type="project" value="UniProtKB-UniRule"/>
</dbReference>
<dbReference type="Proteomes" id="UP001154282">
    <property type="component" value="Unassembled WGS sequence"/>
</dbReference>
<comment type="catalytic activity">
    <reaction evidence="9 10">
        <text>L-glutamyl-tRNA(Gln) + L-glutamine + ATP + H2O = L-glutaminyl-tRNA(Gln) + L-glutamate + ADP + phosphate + H(+)</text>
        <dbReference type="Rhea" id="RHEA:17521"/>
        <dbReference type="Rhea" id="RHEA-COMP:9681"/>
        <dbReference type="Rhea" id="RHEA-COMP:9684"/>
        <dbReference type="ChEBI" id="CHEBI:15377"/>
        <dbReference type="ChEBI" id="CHEBI:15378"/>
        <dbReference type="ChEBI" id="CHEBI:29985"/>
        <dbReference type="ChEBI" id="CHEBI:30616"/>
        <dbReference type="ChEBI" id="CHEBI:43474"/>
        <dbReference type="ChEBI" id="CHEBI:58359"/>
        <dbReference type="ChEBI" id="CHEBI:78520"/>
        <dbReference type="ChEBI" id="CHEBI:78521"/>
        <dbReference type="ChEBI" id="CHEBI:456216"/>
    </reaction>
</comment>
<dbReference type="GO" id="GO:0005524">
    <property type="term" value="F:ATP binding"/>
    <property type="evidence" value="ECO:0007669"/>
    <property type="project" value="UniProtKB-KW"/>
</dbReference>
<dbReference type="SUPFAM" id="SSF55931">
    <property type="entry name" value="Glutamine synthetase/guanido kinase"/>
    <property type="match status" value="1"/>
</dbReference>
<evidence type="ECO:0000256" key="7">
    <source>
        <dbReference type="ARBA" id="ARBA00024799"/>
    </source>
</evidence>
<evidence type="ECO:0000256" key="2">
    <source>
        <dbReference type="ARBA" id="ARBA00011123"/>
    </source>
</evidence>
<dbReference type="EMBL" id="CAMGYJ010000005">
    <property type="protein sequence ID" value="CAI0412601.1"/>
    <property type="molecule type" value="Genomic_DNA"/>
</dbReference>
<evidence type="ECO:0000256" key="6">
    <source>
        <dbReference type="ARBA" id="ARBA00022917"/>
    </source>
</evidence>
<comment type="function">
    <text evidence="10">Allows the formation of correctly charged Gln-tRNA(Gln) through the transamidation of misacylated Glu-tRNA(Gln) in chloroplasts and mitochondria. The reaction takes place in the presence of glutamine and ATP through an activated gamma-phospho-Glu-tRNA(Gln).</text>
</comment>
<evidence type="ECO:0000256" key="9">
    <source>
        <dbReference type="ARBA" id="ARBA00047913"/>
    </source>
</evidence>
<dbReference type="Pfam" id="PF02637">
    <property type="entry name" value="GatB_Yqey"/>
    <property type="match status" value="1"/>
</dbReference>
<dbReference type="NCBIfam" id="NF004012">
    <property type="entry name" value="PRK05477.1-2"/>
    <property type="match status" value="1"/>
</dbReference>
<evidence type="ECO:0000259" key="11">
    <source>
        <dbReference type="SMART" id="SM00845"/>
    </source>
</evidence>
<dbReference type="PROSITE" id="PS01234">
    <property type="entry name" value="GATB"/>
    <property type="match status" value="1"/>
</dbReference>
<dbReference type="PANTHER" id="PTHR11659:SF0">
    <property type="entry name" value="GLUTAMYL-TRNA(GLN) AMIDOTRANSFERASE SUBUNIT B, MITOCHONDRIAL"/>
    <property type="match status" value="1"/>
</dbReference>
<dbReference type="FunFam" id="1.10.10.410:FF:000001">
    <property type="entry name" value="Aspartyl/glutamyl-tRNA(Asn/Gln) amidotransferase subunit B"/>
    <property type="match status" value="1"/>
</dbReference>
<evidence type="ECO:0000256" key="3">
    <source>
        <dbReference type="ARBA" id="ARBA00022598"/>
    </source>
</evidence>
<evidence type="ECO:0000256" key="1">
    <source>
        <dbReference type="ARBA" id="ARBA00005306"/>
    </source>
</evidence>
<dbReference type="FunFam" id="1.10.150.380:FF:000001">
    <property type="entry name" value="Aspartyl/glutamyl-tRNA(Asn/Gln) amidotransferase subunit B"/>
    <property type="match status" value="1"/>
</dbReference>
<evidence type="ECO:0000256" key="4">
    <source>
        <dbReference type="ARBA" id="ARBA00022741"/>
    </source>
</evidence>
<dbReference type="InterPro" id="IPR023168">
    <property type="entry name" value="GatB_Yqey_C_2"/>
</dbReference>
<gene>
    <name evidence="10" type="primary">GATB</name>
    <name evidence="12" type="ORF">LITE_LOCUS15615</name>
</gene>
<evidence type="ECO:0000256" key="10">
    <source>
        <dbReference type="HAMAP-Rule" id="MF_03147"/>
    </source>
</evidence>
<comment type="similarity">
    <text evidence="1 10">Belongs to the GatB/GatE family. GatB subfamily.</text>
</comment>
<dbReference type="InterPro" id="IPR017958">
    <property type="entry name" value="Gln-tRNA_amidoTrfase_suB_CS"/>
</dbReference>
<keyword evidence="13" id="KW-1185">Reference proteome</keyword>
<accession>A0AAV0JVF6</accession>